<evidence type="ECO:0000313" key="3">
    <source>
        <dbReference type="Proteomes" id="UP000298652"/>
    </source>
</evidence>
<sequence length="128" mass="13616">MPGRGLDVGLVADPAGEPVRRGRADEGREAADRSRVRVDKARVRGGGGRPGHPGGVPAPHDRAEPRRRGGGDGRWRGRPHGHAVRDGGARRAPHQSRQQVHCPSVIDDMAGVACSHRPASSQQIKCLE</sequence>
<feature type="region of interest" description="Disordered" evidence="1">
    <location>
        <begin position="1"/>
        <end position="100"/>
    </location>
</feature>
<dbReference type="AlphaFoldDB" id="A0A4U6VGW6"/>
<dbReference type="Proteomes" id="UP000298652">
    <property type="component" value="Chromosome 3"/>
</dbReference>
<feature type="compositionally biased region" description="Basic and acidic residues" evidence="1">
    <location>
        <begin position="59"/>
        <end position="75"/>
    </location>
</feature>
<name>A0A4U6VGW6_SETVI</name>
<dbReference type="Gramene" id="TKW27694">
    <property type="protein sequence ID" value="TKW27694"/>
    <property type="gene ID" value="SEVIR_3G274101v2"/>
</dbReference>
<feature type="compositionally biased region" description="Gly residues" evidence="1">
    <location>
        <begin position="44"/>
        <end position="54"/>
    </location>
</feature>
<feature type="compositionally biased region" description="Basic and acidic residues" evidence="1">
    <location>
        <begin position="18"/>
        <end position="42"/>
    </location>
</feature>
<dbReference type="EMBL" id="CM016554">
    <property type="protein sequence ID" value="TKW27695.1"/>
    <property type="molecule type" value="Genomic_DNA"/>
</dbReference>
<evidence type="ECO:0000313" key="2">
    <source>
        <dbReference type="EMBL" id="TKW27694.1"/>
    </source>
</evidence>
<accession>A0A4U6VGW6</accession>
<proteinExistence type="predicted"/>
<gene>
    <name evidence="2" type="ORF">SEVIR_3G274101v2</name>
</gene>
<keyword evidence="3" id="KW-1185">Reference proteome</keyword>
<dbReference type="Gramene" id="TKW27695">
    <property type="protein sequence ID" value="TKW27695"/>
    <property type="gene ID" value="SEVIR_3G274101v2"/>
</dbReference>
<protein>
    <submittedName>
        <fullName evidence="2">Uncharacterized protein</fullName>
    </submittedName>
</protein>
<evidence type="ECO:0000256" key="1">
    <source>
        <dbReference type="SAM" id="MobiDB-lite"/>
    </source>
</evidence>
<dbReference type="EMBL" id="CM016554">
    <property type="protein sequence ID" value="TKW27694.1"/>
    <property type="molecule type" value="Genomic_DNA"/>
</dbReference>
<organism evidence="2 3">
    <name type="scientific">Setaria viridis</name>
    <name type="common">Green bristlegrass</name>
    <name type="synonym">Setaria italica subsp. viridis</name>
    <dbReference type="NCBI Taxonomy" id="4556"/>
    <lineage>
        <taxon>Eukaryota</taxon>
        <taxon>Viridiplantae</taxon>
        <taxon>Streptophyta</taxon>
        <taxon>Embryophyta</taxon>
        <taxon>Tracheophyta</taxon>
        <taxon>Spermatophyta</taxon>
        <taxon>Magnoliopsida</taxon>
        <taxon>Liliopsida</taxon>
        <taxon>Poales</taxon>
        <taxon>Poaceae</taxon>
        <taxon>PACMAD clade</taxon>
        <taxon>Panicoideae</taxon>
        <taxon>Panicodae</taxon>
        <taxon>Paniceae</taxon>
        <taxon>Cenchrinae</taxon>
        <taxon>Setaria</taxon>
    </lineage>
</organism>
<reference evidence="2 3" key="1">
    <citation type="submission" date="2019-03" db="EMBL/GenBank/DDBJ databases">
        <title>WGS assembly of Setaria viridis.</title>
        <authorList>
            <person name="Huang P."/>
            <person name="Jenkins J."/>
            <person name="Grimwood J."/>
            <person name="Barry K."/>
            <person name="Healey A."/>
            <person name="Mamidi S."/>
            <person name="Sreedasyam A."/>
            <person name="Shu S."/>
            <person name="Feldman M."/>
            <person name="Wu J."/>
            <person name="Yu Y."/>
            <person name="Chen C."/>
            <person name="Johnson J."/>
            <person name="Rokhsar D."/>
            <person name="Baxter I."/>
            <person name="Schmutz J."/>
            <person name="Brutnell T."/>
            <person name="Kellogg E."/>
        </authorList>
    </citation>
    <scope>NUCLEOTIDE SEQUENCE [LARGE SCALE GENOMIC DNA]</scope>
    <source>
        <strain evidence="3">cv. A10</strain>
    </source>
</reference>